<dbReference type="InterPro" id="IPR036291">
    <property type="entry name" value="NAD(P)-bd_dom_sf"/>
</dbReference>
<dbReference type="InterPro" id="IPR013120">
    <property type="entry name" value="FAR_NAD-bd"/>
</dbReference>
<accession>M2RNP1</accession>
<gene>
    <name evidence="4" type="ORF">CERSUDRAFT_150972</name>
</gene>
<dbReference type="STRING" id="914234.M2RNP1"/>
<dbReference type="InterPro" id="IPR036736">
    <property type="entry name" value="ACP-like_sf"/>
</dbReference>
<dbReference type="InterPro" id="IPR009081">
    <property type="entry name" value="PP-bd_ACP"/>
</dbReference>
<dbReference type="InterPro" id="IPR051414">
    <property type="entry name" value="Adenylate-forming_Reductase"/>
</dbReference>
<dbReference type="Pfam" id="PF00550">
    <property type="entry name" value="PP-binding"/>
    <property type="match status" value="1"/>
</dbReference>
<dbReference type="Gene3D" id="3.40.50.720">
    <property type="entry name" value="NAD(P)-binding Rossmann-like Domain"/>
    <property type="match status" value="1"/>
</dbReference>
<dbReference type="Gene3D" id="1.10.1200.10">
    <property type="entry name" value="ACP-like"/>
    <property type="match status" value="1"/>
</dbReference>
<keyword evidence="1" id="KW-0596">Phosphopantetheine</keyword>
<dbReference type="InterPro" id="IPR042099">
    <property type="entry name" value="ANL_N_sf"/>
</dbReference>
<dbReference type="PANTHER" id="PTHR43439:SF2">
    <property type="entry name" value="ENZYME, PUTATIVE (JCVI)-RELATED"/>
    <property type="match status" value="1"/>
</dbReference>
<sequence>MCYVPLSCSTSTMLSHTRDIISLTQLVELRANELPDQIAYYTGIDEPGSPLRSLTYSQLMRAVNRLCHNYTAEGLTLEDSENNVSADRVVAVLTTSAIDLTLLQVALVRLGKCPFLLSVNNSVPAIAHLCKTTNATHLIFGERYAAEAKEVQLGLKKEGYHLVLVEEKRPPLWGEQGVDATEIPPFAPKFPPQQEYLRTAVILHSSGSTGFPRPVFITHKGLVANLKITSPAATFCALPVYHSFGHFSGFRCIYHTRPFTLFPPHLPLTAANLCRLIQTSPAPCEQCVAVPYIIKLLGESEEGTHALAKFNVVSYSGASVPDENQDDLGDRLTKAGVNLLSHYGSTETGGLLSSNRDFNHDKAWNWLRKLDSAKDYIEFEERDAGIYELVVKDGYSAKIESNRPDGSYATKDLFVMHCDRDDWVKYMGRLDDTIVQLLGEKTNPVPIELAIRGNSPYVAEAIVFGIGRPQIGCLILPSELGQGLSEDRDALIDKIWPAVESANAEAPSHSKLLPEMIDILPYGTEVPVASKMSILRPTCYAKFKDIIADGIYERCERGSREYKLNLNMPELEHFLDDVFVHVLGPDKAKDLNRTVNLFTFGVDSLQSTQVRNICQTQLDLGGQQLGQNVVYEHPSIERLAEHIIAIRSGYDAPSLNNSQVLMTSMVEQWCGRLLKPSMSLSRENGNGTIQHPHIVVLTGATGFLGAHILHQLVSSAAVSQVICLVRASTHDAAFDRVQSSLRSRRLTLSPEEICKIRTFAADINQEDLGIGVEEYEGIRSSVTIVIHNAWPVNFLIGVESFDEHIGSVVNLINLCLRSNTPLHTRFFFSSSIATQSASSGIIPETFSQSPSTAQQTGYGQSKWVAEQICQRAASLDAVCIGVLRIGQLVGDTQNGVWNETEAWPLMFKSVEVTETLPRLDEDLSWLPVDVAARAITEIATQTKPSQRFIYHIVSPQLTKWEVVLAGLRLAGLEFEIVDNGTWLRSLEESDAPPDRNPAMKLLPYFRGRMGGDSPRKHQQFSVENSALLSKSIANCDAVSEDLVRKWVDTWRRTGFLAS</sequence>
<dbReference type="Pfam" id="PF00501">
    <property type="entry name" value="AMP-binding"/>
    <property type="match status" value="1"/>
</dbReference>
<dbReference type="GO" id="GO:0031177">
    <property type="term" value="F:phosphopantetheine binding"/>
    <property type="evidence" value="ECO:0007669"/>
    <property type="project" value="InterPro"/>
</dbReference>
<proteinExistence type="predicted"/>
<dbReference type="PROSITE" id="PS50075">
    <property type="entry name" value="CARRIER"/>
    <property type="match status" value="1"/>
</dbReference>
<dbReference type="SUPFAM" id="SSF56801">
    <property type="entry name" value="Acetyl-CoA synthetase-like"/>
    <property type="match status" value="1"/>
</dbReference>
<dbReference type="Pfam" id="PF23562">
    <property type="entry name" value="AMP-binding_C_3"/>
    <property type="match status" value="1"/>
</dbReference>
<evidence type="ECO:0000256" key="2">
    <source>
        <dbReference type="ARBA" id="ARBA00022553"/>
    </source>
</evidence>
<protein>
    <recommendedName>
        <fullName evidence="3">Carrier domain-containing protein</fullName>
    </recommendedName>
</protein>
<dbReference type="InterPro" id="IPR020806">
    <property type="entry name" value="PKS_PP-bd"/>
</dbReference>
<dbReference type="HOGENOM" id="CLU_002220_2_1_1"/>
<dbReference type="SUPFAM" id="SSF51735">
    <property type="entry name" value="NAD(P)-binding Rossmann-fold domains"/>
    <property type="match status" value="1"/>
</dbReference>
<dbReference type="Proteomes" id="UP000016930">
    <property type="component" value="Unassembled WGS sequence"/>
</dbReference>
<organism evidence="4 5">
    <name type="scientific">Ceriporiopsis subvermispora (strain B)</name>
    <name type="common">White-rot fungus</name>
    <name type="synonym">Gelatoporia subvermispora</name>
    <dbReference type="NCBI Taxonomy" id="914234"/>
    <lineage>
        <taxon>Eukaryota</taxon>
        <taxon>Fungi</taxon>
        <taxon>Dikarya</taxon>
        <taxon>Basidiomycota</taxon>
        <taxon>Agaricomycotina</taxon>
        <taxon>Agaricomycetes</taxon>
        <taxon>Polyporales</taxon>
        <taxon>Gelatoporiaceae</taxon>
        <taxon>Gelatoporia</taxon>
    </lineage>
</organism>
<evidence type="ECO:0000259" key="3">
    <source>
        <dbReference type="PROSITE" id="PS50075"/>
    </source>
</evidence>
<feature type="domain" description="Carrier" evidence="3">
    <location>
        <begin position="569"/>
        <end position="647"/>
    </location>
</feature>
<keyword evidence="5" id="KW-1185">Reference proteome</keyword>
<reference evidence="4 5" key="1">
    <citation type="journal article" date="2012" name="Proc. Natl. Acad. Sci. U.S.A.">
        <title>Comparative genomics of Ceriporiopsis subvermispora and Phanerochaete chrysosporium provide insight into selective ligninolysis.</title>
        <authorList>
            <person name="Fernandez-Fueyo E."/>
            <person name="Ruiz-Duenas F.J."/>
            <person name="Ferreira P."/>
            <person name="Floudas D."/>
            <person name="Hibbett D.S."/>
            <person name="Canessa P."/>
            <person name="Larrondo L.F."/>
            <person name="James T.Y."/>
            <person name="Seelenfreund D."/>
            <person name="Lobos S."/>
            <person name="Polanco R."/>
            <person name="Tello M."/>
            <person name="Honda Y."/>
            <person name="Watanabe T."/>
            <person name="Watanabe T."/>
            <person name="Ryu J.S."/>
            <person name="Kubicek C.P."/>
            <person name="Schmoll M."/>
            <person name="Gaskell J."/>
            <person name="Hammel K.E."/>
            <person name="St John F.J."/>
            <person name="Vanden Wymelenberg A."/>
            <person name="Sabat G."/>
            <person name="Splinter BonDurant S."/>
            <person name="Syed K."/>
            <person name="Yadav J.S."/>
            <person name="Doddapaneni H."/>
            <person name="Subramanian V."/>
            <person name="Lavin J.L."/>
            <person name="Oguiza J.A."/>
            <person name="Perez G."/>
            <person name="Pisabarro A.G."/>
            <person name="Ramirez L."/>
            <person name="Santoyo F."/>
            <person name="Master E."/>
            <person name="Coutinho P.M."/>
            <person name="Henrissat B."/>
            <person name="Lombard V."/>
            <person name="Magnuson J.K."/>
            <person name="Kuees U."/>
            <person name="Hori C."/>
            <person name="Igarashi K."/>
            <person name="Samejima M."/>
            <person name="Held B.W."/>
            <person name="Barry K.W."/>
            <person name="LaButti K.M."/>
            <person name="Lapidus A."/>
            <person name="Lindquist E.A."/>
            <person name="Lucas S.M."/>
            <person name="Riley R."/>
            <person name="Salamov A.A."/>
            <person name="Hoffmeister D."/>
            <person name="Schwenk D."/>
            <person name="Hadar Y."/>
            <person name="Yarden O."/>
            <person name="de Vries R.P."/>
            <person name="Wiebenga A."/>
            <person name="Stenlid J."/>
            <person name="Eastwood D."/>
            <person name="Grigoriev I.V."/>
            <person name="Berka R.M."/>
            <person name="Blanchette R.A."/>
            <person name="Kersten P."/>
            <person name="Martinez A.T."/>
            <person name="Vicuna R."/>
            <person name="Cullen D."/>
        </authorList>
    </citation>
    <scope>NUCLEOTIDE SEQUENCE [LARGE SCALE GENOMIC DNA]</scope>
    <source>
        <strain evidence="4 5">B</strain>
    </source>
</reference>
<dbReference type="InterPro" id="IPR020845">
    <property type="entry name" value="AMP-binding_CS"/>
</dbReference>
<evidence type="ECO:0000313" key="4">
    <source>
        <dbReference type="EMBL" id="EMD40062.1"/>
    </source>
</evidence>
<dbReference type="EMBL" id="KB445793">
    <property type="protein sequence ID" value="EMD40062.1"/>
    <property type="molecule type" value="Genomic_DNA"/>
</dbReference>
<dbReference type="SMART" id="SM00823">
    <property type="entry name" value="PKS_PP"/>
    <property type="match status" value="1"/>
</dbReference>
<dbReference type="Pfam" id="PF07993">
    <property type="entry name" value="NAD_binding_4"/>
    <property type="match status" value="1"/>
</dbReference>
<keyword evidence="2" id="KW-0597">Phosphoprotein</keyword>
<dbReference type="AlphaFoldDB" id="M2RNP1"/>
<evidence type="ECO:0000313" key="5">
    <source>
        <dbReference type="Proteomes" id="UP000016930"/>
    </source>
</evidence>
<dbReference type="SUPFAM" id="SSF47336">
    <property type="entry name" value="ACP-like"/>
    <property type="match status" value="1"/>
</dbReference>
<dbReference type="Gene3D" id="3.40.50.12780">
    <property type="entry name" value="N-terminal domain of ligase-like"/>
    <property type="match status" value="1"/>
</dbReference>
<dbReference type="PANTHER" id="PTHR43439">
    <property type="entry name" value="PHENYLACETATE-COENZYME A LIGASE"/>
    <property type="match status" value="1"/>
</dbReference>
<dbReference type="PROSITE" id="PS00455">
    <property type="entry name" value="AMP_BINDING"/>
    <property type="match status" value="1"/>
</dbReference>
<evidence type="ECO:0000256" key="1">
    <source>
        <dbReference type="ARBA" id="ARBA00022450"/>
    </source>
</evidence>
<name>M2RNP1_CERS8</name>
<dbReference type="InterPro" id="IPR000873">
    <property type="entry name" value="AMP-dep_synth/lig_dom"/>
</dbReference>
<dbReference type="OrthoDB" id="429813at2759"/>